<organism evidence="2 3">
    <name type="scientific">Rotaria magnacalcarata</name>
    <dbReference type="NCBI Taxonomy" id="392030"/>
    <lineage>
        <taxon>Eukaryota</taxon>
        <taxon>Metazoa</taxon>
        <taxon>Spiralia</taxon>
        <taxon>Gnathifera</taxon>
        <taxon>Rotifera</taxon>
        <taxon>Eurotatoria</taxon>
        <taxon>Bdelloidea</taxon>
        <taxon>Philodinida</taxon>
        <taxon>Philodinidae</taxon>
        <taxon>Rotaria</taxon>
    </lineage>
</organism>
<comment type="caution">
    <text evidence="2">The sequence shown here is derived from an EMBL/GenBank/DDBJ whole genome shotgun (WGS) entry which is preliminary data.</text>
</comment>
<protein>
    <submittedName>
        <fullName evidence="2">Uncharacterized protein</fullName>
    </submittedName>
</protein>
<dbReference type="EMBL" id="CAJOBH010238347">
    <property type="protein sequence ID" value="CAF5099932.1"/>
    <property type="molecule type" value="Genomic_DNA"/>
</dbReference>
<sequence length="41" mass="4542">MPTSTPMMYSTTMSGKRSPSTPPLQYCKQPRNELIQASPPT</sequence>
<dbReference type="AlphaFoldDB" id="A0A8S3F1F3"/>
<accession>A0A8S3F1F3</accession>
<evidence type="ECO:0000256" key="1">
    <source>
        <dbReference type="SAM" id="MobiDB-lite"/>
    </source>
</evidence>
<feature type="compositionally biased region" description="Low complexity" evidence="1">
    <location>
        <begin position="1"/>
        <end position="14"/>
    </location>
</feature>
<feature type="non-terminal residue" evidence="2">
    <location>
        <position position="41"/>
    </location>
</feature>
<feature type="region of interest" description="Disordered" evidence="1">
    <location>
        <begin position="1"/>
        <end position="41"/>
    </location>
</feature>
<evidence type="ECO:0000313" key="3">
    <source>
        <dbReference type="Proteomes" id="UP000681967"/>
    </source>
</evidence>
<name>A0A8S3F1F3_9BILA</name>
<proteinExistence type="predicted"/>
<dbReference type="Proteomes" id="UP000681967">
    <property type="component" value="Unassembled WGS sequence"/>
</dbReference>
<gene>
    <name evidence="2" type="ORF">BYL167_LOCUS64226</name>
</gene>
<reference evidence="2" key="1">
    <citation type="submission" date="2021-02" db="EMBL/GenBank/DDBJ databases">
        <authorList>
            <person name="Nowell W R."/>
        </authorList>
    </citation>
    <scope>NUCLEOTIDE SEQUENCE</scope>
</reference>
<evidence type="ECO:0000313" key="2">
    <source>
        <dbReference type="EMBL" id="CAF5099932.1"/>
    </source>
</evidence>